<evidence type="ECO:0000313" key="4">
    <source>
        <dbReference type="EMBL" id="PWZ99608.1"/>
    </source>
</evidence>
<feature type="non-terminal residue" evidence="4">
    <location>
        <position position="217"/>
    </location>
</feature>
<keyword evidence="2" id="KW-0804">Transcription</keyword>
<gene>
    <name evidence="4" type="ORF">DD924_01745</name>
</gene>
<accession>A0A317ZCH1</accession>
<dbReference type="PANTHER" id="PTHR30185:SF18">
    <property type="entry name" value="TRANSCRIPTIONAL REGULATOR MTLR"/>
    <property type="match status" value="1"/>
</dbReference>
<dbReference type="InterPro" id="IPR010896">
    <property type="entry name" value="NUMOD1"/>
</dbReference>
<dbReference type="Gene3D" id="1.10.10.10">
    <property type="entry name" value="Winged helix-like DNA-binding domain superfamily/Winged helix DNA-binding domain"/>
    <property type="match status" value="1"/>
</dbReference>
<proteinExistence type="predicted"/>
<dbReference type="PANTHER" id="PTHR30185">
    <property type="entry name" value="CRYPTIC BETA-GLUCOSIDE BGL OPERON ANTITERMINATOR"/>
    <property type="match status" value="1"/>
</dbReference>
<evidence type="ECO:0000256" key="1">
    <source>
        <dbReference type="ARBA" id="ARBA00023015"/>
    </source>
</evidence>
<dbReference type="EMBL" id="QEIV01000117">
    <property type="protein sequence ID" value="PWZ99608.1"/>
    <property type="molecule type" value="Genomic_DNA"/>
</dbReference>
<keyword evidence="1" id="KW-0805">Transcription regulation</keyword>
<sequence>MVDFDKKLLCFLDYFKKRQKFKSVSQTAKAIGVSRRMIYYYINKLNDILKLSDMSPISKDDEGYFYIEPLQSTVIETYFHHKASTTNYIFKRDERIILIASAILLSQKVLRVKTFEDYFDVSKNTVISDLNEVKKWLARYQIPLLNDKKQGYYVDTAVNFERNVIYEMIKMIEIEDYHALFENMLTFNQEACLIHQYQSFEYEFYRAFDQYEHMLHK</sequence>
<dbReference type="Pfam" id="PF07453">
    <property type="entry name" value="NUMOD1"/>
    <property type="match status" value="1"/>
</dbReference>
<dbReference type="InterPro" id="IPR036388">
    <property type="entry name" value="WH-like_DNA-bd_sf"/>
</dbReference>
<protein>
    <submittedName>
        <fullName evidence="4">Transcriptional antiterminator</fullName>
    </submittedName>
</protein>
<name>A0A317ZCH1_STAPS</name>
<feature type="domain" description="Nuclease-associated modular DNA-binding 1" evidence="3">
    <location>
        <begin position="19"/>
        <end position="42"/>
    </location>
</feature>
<organism evidence="4 5">
    <name type="scientific">Staphylococcus pseudintermedius</name>
    <dbReference type="NCBI Taxonomy" id="283734"/>
    <lineage>
        <taxon>Bacteria</taxon>
        <taxon>Bacillati</taxon>
        <taxon>Bacillota</taxon>
        <taxon>Bacilli</taxon>
        <taxon>Bacillales</taxon>
        <taxon>Staphylococcaceae</taxon>
        <taxon>Staphylococcus</taxon>
        <taxon>Staphylococcus intermedius group</taxon>
    </lineage>
</organism>
<evidence type="ECO:0000313" key="5">
    <source>
        <dbReference type="Proteomes" id="UP000246351"/>
    </source>
</evidence>
<comment type="caution">
    <text evidence="4">The sequence shown here is derived from an EMBL/GenBank/DDBJ whole genome shotgun (WGS) entry which is preliminary data.</text>
</comment>
<dbReference type="AlphaFoldDB" id="A0A317ZCH1"/>
<dbReference type="Proteomes" id="UP000246351">
    <property type="component" value="Unassembled WGS sequence"/>
</dbReference>
<evidence type="ECO:0000256" key="2">
    <source>
        <dbReference type="ARBA" id="ARBA00023163"/>
    </source>
</evidence>
<dbReference type="InterPro" id="IPR050661">
    <property type="entry name" value="BglG_antiterminators"/>
</dbReference>
<evidence type="ECO:0000259" key="3">
    <source>
        <dbReference type="Pfam" id="PF07453"/>
    </source>
</evidence>
<reference evidence="4 5" key="1">
    <citation type="journal article" date="2018" name="Vet. Microbiol.">
        <title>Clonal diversity and geographic distribution of methicillin-resistant Staphylococcus pseudintermedius from Australian animals: Discovery of novel sequence types.</title>
        <authorList>
            <person name="Worthing K.A."/>
            <person name="Abraham S."/>
            <person name="Coombs G.W."/>
            <person name="Pang S."/>
            <person name="Saputra S."/>
            <person name="Jordan D."/>
            <person name="Trott D.J."/>
            <person name="Norris J.M."/>
        </authorList>
    </citation>
    <scope>NUCLEOTIDE SEQUENCE [LARGE SCALE GENOMIC DNA]</scope>
    <source>
        <strain evidence="4 5">ST71 3</strain>
    </source>
</reference>